<comment type="caution">
    <text evidence="8">The sequence shown here is derived from an EMBL/GenBank/DDBJ whole genome shotgun (WGS) entry which is preliminary data.</text>
</comment>
<evidence type="ECO:0000256" key="2">
    <source>
        <dbReference type="ARBA" id="ARBA00022692"/>
    </source>
</evidence>
<dbReference type="Pfam" id="PF07690">
    <property type="entry name" value="MFS_1"/>
    <property type="match status" value="1"/>
</dbReference>
<comment type="subcellular location">
    <subcellularLocation>
        <location evidence="1">Cell membrane</location>
        <topology evidence="1">Multi-pass membrane protein</topology>
    </subcellularLocation>
</comment>
<organism evidence="8 9">
    <name type="scientific">Blastococcus goldschmidtiae</name>
    <dbReference type="NCBI Taxonomy" id="3075546"/>
    <lineage>
        <taxon>Bacteria</taxon>
        <taxon>Bacillati</taxon>
        <taxon>Actinomycetota</taxon>
        <taxon>Actinomycetes</taxon>
        <taxon>Geodermatophilales</taxon>
        <taxon>Geodermatophilaceae</taxon>
        <taxon>Blastococcus</taxon>
    </lineage>
</organism>
<keyword evidence="2 6" id="KW-0812">Transmembrane</keyword>
<feature type="transmembrane region" description="Helical" evidence="6">
    <location>
        <begin position="48"/>
        <end position="69"/>
    </location>
</feature>
<keyword evidence="4 6" id="KW-0472">Membrane</keyword>
<dbReference type="Gene3D" id="1.20.1250.20">
    <property type="entry name" value="MFS general substrate transporter like domains"/>
    <property type="match status" value="1"/>
</dbReference>
<keyword evidence="9" id="KW-1185">Reference proteome</keyword>
<feature type="transmembrane region" description="Helical" evidence="6">
    <location>
        <begin position="379"/>
        <end position="401"/>
    </location>
</feature>
<feature type="domain" description="Major facilitator superfamily (MFS) profile" evidence="7">
    <location>
        <begin position="222"/>
        <end position="439"/>
    </location>
</feature>
<sequence>MTHARLFESSLLRHAGPTYFPLAFIARLPFAMMVVGVLTLVVAERGSVTLGGLNSAAAGLGTAAAGPLLGAAVDRFGQRRVLVPVGLLNAALLGAFPLVVGSVASNAALLALSVAIGATAPQVAPLSRTRLVALIRRHIDKDRQEKTLNGTMAYESAADETVFIVGPFLVGLLATAVAPWLAVAGAAALTLVFVTWFALHPTGRVEPDTSSTPVDAAPARELVRFPLVTVVVGALGVGLFFGATLTSLTAFLAADGDGERAGLLYGVMGIGSAALALGSAAFPARFPVRMRWLVFGALLLAAAVAFAAARSVPALVVALAVAGCGIGPTLVAQYSLGAQLSPAGRSATTMTLLGSAVVVGQALASAATGAVADRLGATTALLAPALAAAVVVAAAAAHLVAVRGPAVPAGPALARRNRSRCADPAPEDRHRTAGPTGGR</sequence>
<protein>
    <submittedName>
        <fullName evidence="8">MFS transporter</fullName>
    </submittedName>
</protein>
<feature type="transmembrane region" description="Helical" evidence="6">
    <location>
        <begin position="263"/>
        <end position="284"/>
    </location>
</feature>
<feature type="transmembrane region" description="Helical" evidence="6">
    <location>
        <begin position="315"/>
        <end position="336"/>
    </location>
</feature>
<dbReference type="Proteomes" id="UP001183222">
    <property type="component" value="Unassembled WGS sequence"/>
</dbReference>
<evidence type="ECO:0000313" key="9">
    <source>
        <dbReference type="Proteomes" id="UP001183222"/>
    </source>
</evidence>
<dbReference type="RefSeq" id="WP_311345465.1">
    <property type="nucleotide sequence ID" value="NZ_JAVREI010000007.1"/>
</dbReference>
<evidence type="ECO:0000256" key="3">
    <source>
        <dbReference type="ARBA" id="ARBA00022989"/>
    </source>
</evidence>
<evidence type="ECO:0000256" key="1">
    <source>
        <dbReference type="ARBA" id="ARBA00004651"/>
    </source>
</evidence>
<proteinExistence type="predicted"/>
<accession>A0ABU2K8X5</accession>
<dbReference type="PANTHER" id="PTHR23542:SF1">
    <property type="entry name" value="MAJOR FACILITATOR SUPERFAMILY (MFS) PROFILE DOMAIN-CONTAINING PROTEIN"/>
    <property type="match status" value="1"/>
</dbReference>
<feature type="transmembrane region" description="Helical" evidence="6">
    <location>
        <begin position="227"/>
        <end position="251"/>
    </location>
</feature>
<gene>
    <name evidence="8" type="ORF">RM425_12130</name>
</gene>
<name>A0ABU2K8X5_9ACTN</name>
<feature type="transmembrane region" description="Helical" evidence="6">
    <location>
        <begin position="348"/>
        <end position="372"/>
    </location>
</feature>
<feature type="transmembrane region" description="Helical" evidence="6">
    <location>
        <begin position="20"/>
        <end position="42"/>
    </location>
</feature>
<keyword evidence="3 6" id="KW-1133">Transmembrane helix</keyword>
<evidence type="ECO:0000256" key="4">
    <source>
        <dbReference type="ARBA" id="ARBA00023136"/>
    </source>
</evidence>
<dbReference type="PANTHER" id="PTHR23542">
    <property type="match status" value="1"/>
</dbReference>
<evidence type="ECO:0000259" key="7">
    <source>
        <dbReference type="PROSITE" id="PS50850"/>
    </source>
</evidence>
<evidence type="ECO:0000313" key="8">
    <source>
        <dbReference type="EMBL" id="MDT0276649.1"/>
    </source>
</evidence>
<reference evidence="9" key="1">
    <citation type="submission" date="2023-07" db="EMBL/GenBank/DDBJ databases">
        <title>30 novel species of actinomycetes from the DSMZ collection.</title>
        <authorList>
            <person name="Nouioui I."/>
        </authorList>
    </citation>
    <scope>NUCLEOTIDE SEQUENCE [LARGE SCALE GENOMIC DNA]</scope>
    <source>
        <strain evidence="9">DSM 46792</strain>
    </source>
</reference>
<dbReference type="EMBL" id="JAVREI010000007">
    <property type="protein sequence ID" value="MDT0276649.1"/>
    <property type="molecule type" value="Genomic_DNA"/>
</dbReference>
<dbReference type="InterPro" id="IPR020846">
    <property type="entry name" value="MFS_dom"/>
</dbReference>
<evidence type="ECO:0000256" key="5">
    <source>
        <dbReference type="SAM" id="MobiDB-lite"/>
    </source>
</evidence>
<evidence type="ECO:0000256" key="6">
    <source>
        <dbReference type="SAM" id="Phobius"/>
    </source>
</evidence>
<feature type="transmembrane region" description="Helical" evidence="6">
    <location>
        <begin position="81"/>
        <end position="101"/>
    </location>
</feature>
<dbReference type="InterPro" id="IPR036259">
    <property type="entry name" value="MFS_trans_sf"/>
</dbReference>
<feature type="transmembrane region" description="Helical" evidence="6">
    <location>
        <begin position="290"/>
        <end position="308"/>
    </location>
</feature>
<feature type="region of interest" description="Disordered" evidence="5">
    <location>
        <begin position="413"/>
        <end position="439"/>
    </location>
</feature>
<dbReference type="PROSITE" id="PS50850">
    <property type="entry name" value="MFS"/>
    <property type="match status" value="1"/>
</dbReference>
<dbReference type="SUPFAM" id="SSF103473">
    <property type="entry name" value="MFS general substrate transporter"/>
    <property type="match status" value="1"/>
</dbReference>
<dbReference type="InterPro" id="IPR011701">
    <property type="entry name" value="MFS"/>
</dbReference>